<dbReference type="AlphaFoldDB" id="F4C1S3"/>
<protein>
    <submittedName>
        <fullName evidence="2">Uncharacterized protein</fullName>
    </submittedName>
</protein>
<proteinExistence type="predicted"/>
<dbReference type="STRING" id="743722.Sph21_2799"/>
<dbReference type="HOGENOM" id="CLU_2702935_0_0_10"/>
<evidence type="ECO:0000256" key="1">
    <source>
        <dbReference type="SAM" id="MobiDB-lite"/>
    </source>
</evidence>
<organism evidence="2">
    <name type="scientific">Sphingobacterium sp. (strain 21)</name>
    <dbReference type="NCBI Taxonomy" id="743722"/>
    <lineage>
        <taxon>Bacteria</taxon>
        <taxon>Pseudomonadati</taxon>
        <taxon>Bacteroidota</taxon>
        <taxon>Sphingobacteriia</taxon>
        <taxon>Sphingobacteriales</taxon>
        <taxon>Sphingobacteriaceae</taxon>
        <taxon>Sphingobacterium</taxon>
    </lineage>
</organism>
<sequence length="73" mass="8445">MPERDNQENFDRTENASIKNPPTDESAGGSLHLKVSNRNCRRSYVVVSQRNTERPITFLRTHPDLWDGVYKSI</sequence>
<name>F4C1S3_SPHS2</name>
<feature type="compositionally biased region" description="Basic and acidic residues" evidence="1">
    <location>
        <begin position="1"/>
        <end position="14"/>
    </location>
</feature>
<dbReference type="KEGG" id="shg:Sph21_2799"/>
<feature type="region of interest" description="Disordered" evidence="1">
    <location>
        <begin position="1"/>
        <end position="34"/>
    </location>
</feature>
<gene>
    <name evidence="2" type="ordered locus">Sph21_2799</name>
</gene>
<evidence type="ECO:0000313" key="2">
    <source>
        <dbReference type="EMBL" id="ADZ79346.1"/>
    </source>
</evidence>
<dbReference type="EMBL" id="CP002584">
    <property type="protein sequence ID" value="ADZ79346.1"/>
    <property type="molecule type" value="Genomic_DNA"/>
</dbReference>
<accession>F4C1S3</accession>
<reference evidence="2" key="1">
    <citation type="submission" date="2011-03" db="EMBL/GenBank/DDBJ databases">
        <title>Complete sequence of Sphingobacterium sp. 21.</title>
        <authorList>
            <consortium name="US DOE Joint Genome Institute"/>
            <person name="Lucas S."/>
            <person name="Copeland A."/>
            <person name="Lapidus A."/>
            <person name="Cheng J.-F."/>
            <person name="Goodwin L."/>
            <person name="Pitluck S."/>
            <person name="Davenport K."/>
            <person name="Detter J.C."/>
            <person name="Han C."/>
            <person name="Tapia R."/>
            <person name="Land M."/>
            <person name="Hauser L."/>
            <person name="Kyrpides N."/>
            <person name="Ivanova N."/>
            <person name="Ovchinnikova G."/>
            <person name="Pagani I."/>
            <person name="Siebers A.K."/>
            <person name="Allgaier M."/>
            <person name="Thelen M.P."/>
            <person name="Hugenholtz P."/>
            <person name="Woyke T."/>
        </authorList>
    </citation>
    <scope>NUCLEOTIDE SEQUENCE</scope>
    <source>
        <strain evidence="2">21</strain>
    </source>
</reference>